<sequence>MDESKLSIENFFLITKNLFAGNELLYISTPITTGQRFIDWYDSIGKNLDRESRKYSKEMKNNVVYPNIENAKKCIENIRKATNKLIIDPTNLEDDLLQWTQDEFYQFWDRVIKDLVDEIVFLDGWEYSIGCCHEYLSAVENNIKAYNSNMEVLSLAEAKRKMSMSINMYESYQLQEAYKISNILSKLLKYEENDKKQFLNKSDHLVMKDEKLHFLISNKIANIAQFISFEPNTNLVPKHVHINGFQNEKVNTTEKVIEELILSAPSKSVNIRSFSPEAMKGNRLVFNKTIKEIDCIMNTVKENSLDGKHSIINENININDGGVSGVALGDVIEFSPEDTPKCVDKEGVCSLPRTIALKILRTVYGFTPDINFDTNYRIEFSIHPSRQGVNRQHTIIWEYEYYENINSNSRIFWPNRFSKFIGDKVFGLLIADVFGLPVPKTTVISRKIAPFSFGVETGLKEKWIRTCPIKKEPGKYYTGLNWTDPFELMRVEEAKGVEEINLASILSQDAVEAVFSGASFVRADEKNDLIEGVAGKGDKFMVGERNKEILPIHVINAVKNLNDQIRIHYNKLGHVSIEWVYDGVNVWVVQLNQLIVNNERGTDGQRVIVDGNPSYYEKVSVKDGLDHLREKIELYKDKNIGIELVGNIGITSHFGDLLRISNIPSILKREN</sequence>
<name>A0A0G3W8L0_9CLOT</name>
<proteinExistence type="predicted"/>
<gene>
    <name evidence="1" type="ORF">CACET_c15270</name>
</gene>
<dbReference type="Proteomes" id="UP000035704">
    <property type="component" value="Chromosome"/>
</dbReference>
<reference evidence="1 2" key="1">
    <citation type="submission" date="2014-10" db="EMBL/GenBank/DDBJ databases">
        <title>Genome sequence of Clostridium aceticum DSM 1496.</title>
        <authorList>
            <person name="Poehlein A."/>
            <person name="Schiel-Bengelsdorf B."/>
            <person name="Gottschalk G."/>
            <person name="Duerre P."/>
            <person name="Daniel R."/>
        </authorList>
    </citation>
    <scope>NUCLEOTIDE SEQUENCE [LARGE SCALE GENOMIC DNA]</scope>
    <source>
        <strain evidence="1 2">DSM 1496</strain>
    </source>
</reference>
<protein>
    <submittedName>
        <fullName evidence="1">Uncharacterized protein</fullName>
    </submittedName>
</protein>
<dbReference type="AlphaFoldDB" id="A0A0G3W8L0"/>
<keyword evidence="2" id="KW-1185">Reference proteome</keyword>
<evidence type="ECO:0000313" key="2">
    <source>
        <dbReference type="Proteomes" id="UP000035704"/>
    </source>
</evidence>
<organism evidence="1 2">
    <name type="scientific">Clostridium aceticum</name>
    <dbReference type="NCBI Taxonomy" id="84022"/>
    <lineage>
        <taxon>Bacteria</taxon>
        <taxon>Bacillati</taxon>
        <taxon>Bacillota</taxon>
        <taxon>Clostridia</taxon>
        <taxon>Eubacteriales</taxon>
        <taxon>Clostridiaceae</taxon>
        <taxon>Clostridium</taxon>
    </lineage>
</organism>
<accession>A0A0G3W8L0</accession>
<evidence type="ECO:0000313" key="1">
    <source>
        <dbReference type="EMBL" id="AKL94976.1"/>
    </source>
</evidence>
<dbReference type="PATRIC" id="fig|84022.6.peg.1516"/>
<dbReference type="KEGG" id="cace:CACET_c15270"/>
<dbReference type="EMBL" id="CP009687">
    <property type="protein sequence ID" value="AKL94976.1"/>
    <property type="molecule type" value="Genomic_DNA"/>
</dbReference>
<dbReference type="STRING" id="84022.CACET_c15270"/>